<evidence type="ECO:0000256" key="2">
    <source>
        <dbReference type="ARBA" id="ARBA00004948"/>
    </source>
</evidence>
<keyword evidence="7" id="KW-0663">Pyridoxal phosphate</keyword>
<dbReference type="SUPFAM" id="SSF53850">
    <property type="entry name" value="Periplasmic binding protein-like II"/>
    <property type="match status" value="1"/>
</dbReference>
<dbReference type="InterPro" id="IPR027939">
    <property type="entry name" value="NMT1/THI5"/>
</dbReference>
<comment type="catalytic activity">
    <reaction evidence="11">
        <text>N(6)-(pyridoxal phosphate)-L-lysyl-[4-amino-5-hydroxymethyl-2-methylpyrimidine phosphate synthase] + L-histidyl-[4-amino-5-hydroxymethyl-2-methylpyrimidine phosphate synthase] + 2 Fe(3+) + 4 H2O = L-lysyl-[4-amino-5-hydroxymethyl-2-methylpyrimidine phosphate synthase] + (2S)-2-amino-5-hydroxy-4-oxopentanoyl-[4-amino-5-hydroxymethyl-2-methylpyrimidine phosphate synthase] + 4-amino-2-methyl-5-(phosphooxymethyl)pyrimidine + 3-oxopropanoate + 2 Fe(2+) + 2 H(+)</text>
        <dbReference type="Rhea" id="RHEA:65756"/>
        <dbReference type="Rhea" id="RHEA-COMP:16892"/>
        <dbReference type="Rhea" id="RHEA-COMP:16893"/>
        <dbReference type="Rhea" id="RHEA-COMP:16894"/>
        <dbReference type="Rhea" id="RHEA-COMP:16895"/>
        <dbReference type="ChEBI" id="CHEBI:15377"/>
        <dbReference type="ChEBI" id="CHEBI:15378"/>
        <dbReference type="ChEBI" id="CHEBI:29033"/>
        <dbReference type="ChEBI" id="CHEBI:29034"/>
        <dbReference type="ChEBI" id="CHEBI:29969"/>
        <dbReference type="ChEBI" id="CHEBI:29979"/>
        <dbReference type="ChEBI" id="CHEBI:33190"/>
        <dbReference type="ChEBI" id="CHEBI:58354"/>
        <dbReference type="ChEBI" id="CHEBI:143915"/>
        <dbReference type="ChEBI" id="CHEBI:157692"/>
    </reaction>
    <physiologicalReaction direction="left-to-right" evidence="11">
        <dbReference type="Rhea" id="RHEA:65757"/>
    </physiologicalReaction>
</comment>
<comment type="similarity">
    <text evidence="3">Belongs to the NMT1/THI5 family.</text>
</comment>
<evidence type="ECO:0000256" key="6">
    <source>
        <dbReference type="ARBA" id="ARBA00022723"/>
    </source>
</evidence>
<evidence type="ECO:0000256" key="3">
    <source>
        <dbReference type="ARBA" id="ARBA00009406"/>
    </source>
</evidence>
<dbReference type="GO" id="GO:0046872">
    <property type="term" value="F:metal ion binding"/>
    <property type="evidence" value="ECO:0007669"/>
    <property type="project" value="UniProtKB-KW"/>
</dbReference>
<comment type="pathway">
    <text evidence="2">Cofactor biosynthesis; thiamine diphosphate biosynthesis.</text>
</comment>
<evidence type="ECO:0000313" key="14">
    <source>
        <dbReference type="EMBL" id="CAD8696848.1"/>
    </source>
</evidence>
<evidence type="ECO:0000256" key="7">
    <source>
        <dbReference type="ARBA" id="ARBA00022898"/>
    </source>
</evidence>
<dbReference type="InterPro" id="IPR015168">
    <property type="entry name" value="SsuA/THI5"/>
</dbReference>
<keyword evidence="9" id="KW-0408">Iron</keyword>
<evidence type="ECO:0000256" key="10">
    <source>
        <dbReference type="ARBA" id="ARBA00033171"/>
    </source>
</evidence>
<evidence type="ECO:0000256" key="9">
    <source>
        <dbReference type="ARBA" id="ARBA00023004"/>
    </source>
</evidence>
<feature type="region of interest" description="Disordered" evidence="12">
    <location>
        <begin position="304"/>
        <end position="345"/>
    </location>
</feature>
<proteinExistence type="inferred from homology"/>
<protein>
    <recommendedName>
        <fullName evidence="10">Thiamine pyrimidine synthase</fullName>
    </recommendedName>
</protein>
<gene>
    <name evidence="14" type="ORF">CLEI1391_LOCUS21035</name>
</gene>
<comment type="function">
    <text evidence="1">Responsible for the formation of the pyrimidine heterocycle in the thiamine biosynthesis pathway. Catalyzes the formation of hydroxymethylpyrimidine phosphate (HMP-P) from histidine and pyridoxal phosphate (PLP). The protein uses PLP and the active site histidine to form HMP-P, generating an inactive enzyme. The enzyme can only undergo a single turnover, which suggests it is a suicide enzyme.</text>
</comment>
<dbReference type="PANTHER" id="PTHR31528:SF1">
    <property type="entry name" value="4-AMINO-5-HYDROXYMETHYL-2-METHYLPYRIMIDINE PHOSPHATE SYNTHASE THI11-RELATED"/>
    <property type="match status" value="1"/>
</dbReference>
<feature type="domain" description="SsuA/THI5-like" evidence="13">
    <location>
        <begin position="14"/>
        <end position="234"/>
    </location>
</feature>
<keyword evidence="8" id="KW-0784">Thiamine biosynthesis</keyword>
<dbReference type="UniPathway" id="UPA00060"/>
<reference evidence="14" key="1">
    <citation type="submission" date="2021-01" db="EMBL/GenBank/DDBJ databases">
        <authorList>
            <person name="Corre E."/>
            <person name="Pelletier E."/>
            <person name="Niang G."/>
            <person name="Scheremetjew M."/>
            <person name="Finn R."/>
            <person name="Kale V."/>
            <person name="Holt S."/>
            <person name="Cochrane G."/>
            <person name="Meng A."/>
            <person name="Brown T."/>
            <person name="Cohen L."/>
        </authorList>
    </citation>
    <scope>NUCLEOTIDE SEQUENCE</scope>
    <source>
        <strain evidence="14">SAG 11-49</strain>
    </source>
</reference>
<evidence type="ECO:0000256" key="12">
    <source>
        <dbReference type="SAM" id="MobiDB-lite"/>
    </source>
</evidence>
<evidence type="ECO:0000256" key="11">
    <source>
        <dbReference type="ARBA" id="ARBA00048179"/>
    </source>
</evidence>
<dbReference type="PANTHER" id="PTHR31528">
    <property type="entry name" value="4-AMINO-5-HYDROXYMETHYL-2-METHYLPYRIMIDINE PHOSPHATE SYNTHASE THI11-RELATED"/>
    <property type="match status" value="1"/>
</dbReference>
<dbReference type="Pfam" id="PF09084">
    <property type="entry name" value="NMT1"/>
    <property type="match status" value="1"/>
</dbReference>
<evidence type="ECO:0000256" key="4">
    <source>
        <dbReference type="ARBA" id="ARBA00011738"/>
    </source>
</evidence>
<dbReference type="GO" id="GO:0009228">
    <property type="term" value="P:thiamine biosynthetic process"/>
    <property type="evidence" value="ECO:0007669"/>
    <property type="project" value="UniProtKB-KW"/>
</dbReference>
<dbReference type="GO" id="GO:0016740">
    <property type="term" value="F:transferase activity"/>
    <property type="evidence" value="ECO:0007669"/>
    <property type="project" value="UniProtKB-KW"/>
</dbReference>
<dbReference type="Gene3D" id="3.40.190.10">
    <property type="entry name" value="Periplasmic binding protein-like II"/>
    <property type="match status" value="2"/>
</dbReference>
<name>A0A7S0S6H2_9CHLO</name>
<evidence type="ECO:0000259" key="13">
    <source>
        <dbReference type="Pfam" id="PF09084"/>
    </source>
</evidence>
<comment type="subunit">
    <text evidence="4">Homodimer.</text>
</comment>
<evidence type="ECO:0000256" key="1">
    <source>
        <dbReference type="ARBA" id="ARBA00003469"/>
    </source>
</evidence>
<evidence type="ECO:0000256" key="8">
    <source>
        <dbReference type="ARBA" id="ARBA00022977"/>
    </source>
</evidence>
<organism evidence="14">
    <name type="scientific">Chlamydomonas leiostraca</name>
    <dbReference type="NCBI Taxonomy" id="1034604"/>
    <lineage>
        <taxon>Eukaryota</taxon>
        <taxon>Viridiplantae</taxon>
        <taxon>Chlorophyta</taxon>
        <taxon>core chlorophytes</taxon>
        <taxon>Chlorophyceae</taxon>
        <taxon>CS clade</taxon>
        <taxon>Chlamydomonadales</taxon>
        <taxon>Chlamydomonadaceae</taxon>
        <taxon>Chlamydomonas</taxon>
    </lineage>
</organism>
<dbReference type="EMBL" id="HBFB01037421">
    <property type="protein sequence ID" value="CAD8696848.1"/>
    <property type="molecule type" value="Transcribed_RNA"/>
</dbReference>
<dbReference type="GO" id="GO:0009229">
    <property type="term" value="P:thiamine diphosphate biosynthetic process"/>
    <property type="evidence" value="ECO:0007669"/>
    <property type="project" value="UniProtKB-UniPathway"/>
</dbReference>
<evidence type="ECO:0000256" key="5">
    <source>
        <dbReference type="ARBA" id="ARBA00022679"/>
    </source>
</evidence>
<sequence>MAKPISLALDWTPNCNHTGFFLAKAKGWYREAGLDVTLLSPHTDDYKTTPLSRVADKTATFAITPSESVISYHTWPGGAKPKVVSVATLLQGSTSAVVALKSSGIERPAQLDGKKYASYGARYEGRIVQQLIKNDGGRGEYTEVTPPMLGIWNTILKGDMDATWVFLGWEGVEAEMRGVELNVFKLEDYRVAYGHSPLLVAHPDTLSAEGDAVRAFMAASARGFEYAAAHPHEAAGALVGAVAAEYAAHPLPQPLDPEFVAKAQEYTSRHYLTAEGKWGVQSEHVWGAFLDWLSDSGLLTRKVQSRAGPSDTTTTLDGLRQGDAGEPIPRGEVPASSLFTNAHLP</sequence>
<accession>A0A7S0S6H2</accession>
<keyword evidence="6" id="KW-0479">Metal-binding</keyword>
<keyword evidence="5" id="KW-0808">Transferase</keyword>
<dbReference type="AlphaFoldDB" id="A0A7S0S6H2"/>